<keyword evidence="1" id="KW-1133">Transmembrane helix</keyword>
<gene>
    <name evidence="2" type="ORF">TrRE_jg11929</name>
</gene>
<accession>A0A9W7DUG9</accession>
<evidence type="ECO:0000313" key="2">
    <source>
        <dbReference type="EMBL" id="GMH55443.1"/>
    </source>
</evidence>
<dbReference type="OrthoDB" id="189927at2759"/>
<comment type="caution">
    <text evidence="2">The sequence shown here is derived from an EMBL/GenBank/DDBJ whole genome shotgun (WGS) entry which is preliminary data.</text>
</comment>
<dbReference type="AlphaFoldDB" id="A0A9W7DUG9"/>
<sequence length="360" mass="39585">MNGDFHTNDDFYSSSNHTCTPQPEIYEFDTLVGVCDVETVDGYDRMNCYRLEFSSETGLLEPDKNGTQYRCGCNKLFPLGGEACRDPWQSGTVYYFCTVLFFVQFVFTLFLFWRTTSGFVVIMADKLKNGKKFDTVAATSLLLSLCSFFTSIMVASFVLRASGLVGDHTFNSLLFAFPFTVMFICQSFNGLALAWLDVAIKSDKMEGGKSIPKYLTIKRFLKGFVAFLFIACAYLFASDKTAFVTILANLMGLVMSIALRIGGARIVSMLRNSNDAKSSVPILLFAGAWYTSTYLSVQNTGTRNGWGMSGSVSLMTLCLHLSIWATGNFVQSVRVNAIKKVGTGGKVMSKSTVVSSAGDP</sequence>
<proteinExistence type="predicted"/>
<keyword evidence="1" id="KW-0812">Transmembrane</keyword>
<reference evidence="2" key="1">
    <citation type="submission" date="2022-07" db="EMBL/GenBank/DDBJ databases">
        <title>Genome analysis of Parmales, a sister group of diatoms, reveals the evolutionary specialization of diatoms from phago-mixotrophs to photoautotrophs.</title>
        <authorList>
            <person name="Ban H."/>
            <person name="Sato S."/>
            <person name="Yoshikawa S."/>
            <person name="Kazumasa Y."/>
            <person name="Nakamura Y."/>
            <person name="Ichinomiya M."/>
            <person name="Saitoh K."/>
            <person name="Sato N."/>
            <person name="Blanc-Mathieu R."/>
            <person name="Endo H."/>
            <person name="Kuwata A."/>
            <person name="Ogata H."/>
        </authorList>
    </citation>
    <scope>NUCLEOTIDE SEQUENCE</scope>
</reference>
<feature type="transmembrane region" description="Helical" evidence="1">
    <location>
        <begin position="133"/>
        <end position="159"/>
    </location>
</feature>
<evidence type="ECO:0000313" key="3">
    <source>
        <dbReference type="Proteomes" id="UP001165082"/>
    </source>
</evidence>
<feature type="transmembrane region" description="Helical" evidence="1">
    <location>
        <begin position="220"/>
        <end position="237"/>
    </location>
</feature>
<dbReference type="Proteomes" id="UP001165082">
    <property type="component" value="Unassembled WGS sequence"/>
</dbReference>
<organism evidence="2 3">
    <name type="scientific">Triparma retinervis</name>
    <dbReference type="NCBI Taxonomy" id="2557542"/>
    <lineage>
        <taxon>Eukaryota</taxon>
        <taxon>Sar</taxon>
        <taxon>Stramenopiles</taxon>
        <taxon>Ochrophyta</taxon>
        <taxon>Bolidophyceae</taxon>
        <taxon>Parmales</taxon>
        <taxon>Triparmaceae</taxon>
        <taxon>Triparma</taxon>
    </lineage>
</organism>
<keyword evidence="1" id="KW-0472">Membrane</keyword>
<evidence type="ECO:0000256" key="1">
    <source>
        <dbReference type="SAM" id="Phobius"/>
    </source>
</evidence>
<feature type="transmembrane region" description="Helical" evidence="1">
    <location>
        <begin position="93"/>
        <end position="113"/>
    </location>
</feature>
<keyword evidence="3" id="KW-1185">Reference proteome</keyword>
<dbReference type="EMBL" id="BRXZ01002145">
    <property type="protein sequence ID" value="GMH55443.1"/>
    <property type="molecule type" value="Genomic_DNA"/>
</dbReference>
<feature type="transmembrane region" description="Helical" evidence="1">
    <location>
        <begin position="243"/>
        <end position="267"/>
    </location>
</feature>
<feature type="transmembrane region" description="Helical" evidence="1">
    <location>
        <begin position="309"/>
        <end position="330"/>
    </location>
</feature>
<protein>
    <submittedName>
        <fullName evidence="2">Uncharacterized protein</fullName>
    </submittedName>
</protein>
<feature type="transmembrane region" description="Helical" evidence="1">
    <location>
        <begin position="279"/>
        <end position="297"/>
    </location>
</feature>
<feature type="transmembrane region" description="Helical" evidence="1">
    <location>
        <begin position="179"/>
        <end position="200"/>
    </location>
</feature>
<name>A0A9W7DUG9_9STRA</name>